<evidence type="ECO:0000313" key="2">
    <source>
        <dbReference type="Proteomes" id="UP000054995"/>
    </source>
</evidence>
<organism evidence="1 2">
    <name type="scientific">Trichinella pseudospiralis</name>
    <name type="common">Parasitic roundworm</name>
    <dbReference type="NCBI Taxonomy" id="6337"/>
    <lineage>
        <taxon>Eukaryota</taxon>
        <taxon>Metazoa</taxon>
        <taxon>Ecdysozoa</taxon>
        <taxon>Nematoda</taxon>
        <taxon>Enoplea</taxon>
        <taxon>Dorylaimia</taxon>
        <taxon>Trichinellida</taxon>
        <taxon>Trichinellidae</taxon>
        <taxon>Trichinella</taxon>
    </lineage>
</organism>
<name>A0A0V1FCP1_TRIPS</name>
<comment type="caution">
    <text evidence="1">The sequence shown here is derived from an EMBL/GenBank/DDBJ whole genome shotgun (WGS) entry which is preliminary data.</text>
</comment>
<keyword evidence="2" id="KW-1185">Reference proteome</keyword>
<dbReference type="AlphaFoldDB" id="A0A0V1FCP1"/>
<accession>A0A0V1FCP1</accession>
<sequence length="134" mass="14962">MLPRETITTTPWITIAAINKTIKTTVDKCERELQLHRRDEQPDKHMHCTYPWQQVALVTTVLRGISASDTSSIDNNFSVLTCKSATANFNDNYPSPQPTVHNPLHSAMIATRKIFRSSAARSTSGTLSAHMKPI</sequence>
<gene>
    <name evidence="1" type="ORF">T4D_10255</name>
</gene>
<proteinExistence type="predicted"/>
<dbReference type="EMBL" id="JYDT01000131">
    <property type="protein sequence ID" value="KRY83803.1"/>
    <property type="molecule type" value="Genomic_DNA"/>
</dbReference>
<evidence type="ECO:0000313" key="1">
    <source>
        <dbReference type="EMBL" id="KRY83803.1"/>
    </source>
</evidence>
<dbReference type="OrthoDB" id="5920641at2759"/>
<reference evidence="1 2" key="1">
    <citation type="submission" date="2015-01" db="EMBL/GenBank/DDBJ databases">
        <title>Evolution of Trichinella species and genotypes.</title>
        <authorList>
            <person name="Korhonen P.K."/>
            <person name="Edoardo P."/>
            <person name="Giuseppe L.R."/>
            <person name="Gasser R.B."/>
        </authorList>
    </citation>
    <scope>NUCLEOTIDE SEQUENCE [LARGE SCALE GENOMIC DNA]</scope>
    <source>
        <strain evidence="1">ISS470</strain>
    </source>
</reference>
<dbReference type="Proteomes" id="UP000054995">
    <property type="component" value="Unassembled WGS sequence"/>
</dbReference>
<protein>
    <submittedName>
        <fullName evidence="1">Uncharacterized protein</fullName>
    </submittedName>
</protein>